<accession>A0AAV7RQ07</accession>
<evidence type="ECO:0000313" key="3">
    <source>
        <dbReference type="Proteomes" id="UP001066276"/>
    </source>
</evidence>
<dbReference type="Proteomes" id="UP001066276">
    <property type="component" value="Chromosome 5"/>
</dbReference>
<feature type="compositionally biased region" description="Basic and acidic residues" evidence="1">
    <location>
        <begin position="51"/>
        <end position="73"/>
    </location>
</feature>
<sequence length="92" mass="10194">MFESPRGTPTRRTAKWPEASEDVTERRWFLGNPEKKERGRIGGSGENIDAGGDKNVDGEEAERVEGNQRKETNVDPGDVGQGRDKAGPEQLR</sequence>
<reference evidence="2" key="1">
    <citation type="journal article" date="2022" name="bioRxiv">
        <title>Sequencing and chromosome-scale assembly of the giantPleurodeles waltlgenome.</title>
        <authorList>
            <person name="Brown T."/>
            <person name="Elewa A."/>
            <person name="Iarovenko S."/>
            <person name="Subramanian E."/>
            <person name="Araus A.J."/>
            <person name="Petzold A."/>
            <person name="Susuki M."/>
            <person name="Suzuki K.-i.T."/>
            <person name="Hayashi T."/>
            <person name="Toyoda A."/>
            <person name="Oliveira C."/>
            <person name="Osipova E."/>
            <person name="Leigh N.D."/>
            <person name="Simon A."/>
            <person name="Yun M.H."/>
        </authorList>
    </citation>
    <scope>NUCLEOTIDE SEQUENCE</scope>
    <source>
        <strain evidence="2">20211129_DDA</strain>
        <tissue evidence="2">Liver</tissue>
    </source>
</reference>
<proteinExistence type="predicted"/>
<dbReference type="EMBL" id="JANPWB010000009">
    <property type="protein sequence ID" value="KAJ1154110.1"/>
    <property type="molecule type" value="Genomic_DNA"/>
</dbReference>
<dbReference type="AlphaFoldDB" id="A0AAV7RQ07"/>
<feature type="compositionally biased region" description="Basic and acidic residues" evidence="1">
    <location>
        <begin position="23"/>
        <end position="40"/>
    </location>
</feature>
<evidence type="ECO:0000313" key="2">
    <source>
        <dbReference type="EMBL" id="KAJ1154110.1"/>
    </source>
</evidence>
<organism evidence="2 3">
    <name type="scientific">Pleurodeles waltl</name>
    <name type="common">Iberian ribbed newt</name>
    <dbReference type="NCBI Taxonomy" id="8319"/>
    <lineage>
        <taxon>Eukaryota</taxon>
        <taxon>Metazoa</taxon>
        <taxon>Chordata</taxon>
        <taxon>Craniata</taxon>
        <taxon>Vertebrata</taxon>
        <taxon>Euteleostomi</taxon>
        <taxon>Amphibia</taxon>
        <taxon>Batrachia</taxon>
        <taxon>Caudata</taxon>
        <taxon>Salamandroidea</taxon>
        <taxon>Salamandridae</taxon>
        <taxon>Pleurodelinae</taxon>
        <taxon>Pleurodeles</taxon>
    </lineage>
</organism>
<evidence type="ECO:0000256" key="1">
    <source>
        <dbReference type="SAM" id="MobiDB-lite"/>
    </source>
</evidence>
<name>A0AAV7RQ07_PLEWA</name>
<protein>
    <submittedName>
        <fullName evidence="2">Uncharacterized protein</fullName>
    </submittedName>
</protein>
<comment type="caution">
    <text evidence="2">The sequence shown here is derived from an EMBL/GenBank/DDBJ whole genome shotgun (WGS) entry which is preliminary data.</text>
</comment>
<gene>
    <name evidence="2" type="ORF">NDU88_006866</name>
</gene>
<keyword evidence="3" id="KW-1185">Reference proteome</keyword>
<feature type="compositionally biased region" description="Basic and acidic residues" evidence="1">
    <location>
        <begin position="81"/>
        <end position="92"/>
    </location>
</feature>
<feature type="region of interest" description="Disordered" evidence="1">
    <location>
        <begin position="1"/>
        <end position="92"/>
    </location>
</feature>